<dbReference type="InterPro" id="IPR058525">
    <property type="entry name" value="DUF8212"/>
</dbReference>
<dbReference type="Pfam" id="PF06985">
    <property type="entry name" value="HET"/>
    <property type="match status" value="1"/>
</dbReference>
<keyword evidence="4" id="KW-1185">Reference proteome</keyword>
<sequence length="625" mass="70501">MRLLDTHTGQFVEKDPADEDTRYAILSHTWDQDGEQTYKQLKKIQKRHTPSSLTSLISRLSSIWSDTDLSPKIRDACAYARADGFRYIWIDSCCIDKSSSSELSEAINSMYAWYGRADICYAYLASVPADEDHSKDGSSFRTSRWFARGWTLQELLAPPHLVFLSHDWKLLGSKLALVELVHRTTNISPEALLEPQSLDKFSVAQRLSWAAKRKTTRVEDRAYALLGIFDINMPILYGEGERAFRRLQEEIMRRIPDQSLFAWLDLRHLVYPHSTSHAPPSDKGEDGRLWVLQETQPRHVQSLLAPSLDRFAHGGLVSAVPHEDVFQRLPGARLRLPAPDCAFTPLGIRTQVPVIPFARFLPRRPGVRNEPGPLPLAQWYLVVLGCEHAWYPGCLLGRVCCIAPSKAGVEFLYCGSVEVSPEKAPRNGWGRADTTEDMELFPLSAETLARCAEHIELRAVYICHPHRPRAALEGVRSRPHELVNLLLSEESRSALLRGGGYTARLELQGTDGGRPRTHRLTLSHARHTLTVECQHALEKEGRRLTVRAEVRIVRGETRVLGPGAQVQRMDAKTLVWTDEVPWAPMLWNSNGVSLDAGEGARVKVVIRLDFVVTNHYALHVNVRAE</sequence>
<proteinExistence type="predicted"/>
<comment type="caution">
    <text evidence="3">The sequence shown here is derived from an EMBL/GenBank/DDBJ whole genome shotgun (WGS) entry which is preliminary data.</text>
</comment>
<dbReference type="Pfam" id="PF26640">
    <property type="entry name" value="DUF8212"/>
    <property type="match status" value="1"/>
</dbReference>
<dbReference type="AlphaFoldDB" id="A0A2G8S4D7"/>
<gene>
    <name evidence="3" type="ORF">GSI_08635</name>
</gene>
<feature type="domain" description="Heterokaryon incompatibility" evidence="1">
    <location>
        <begin position="23"/>
        <end position="131"/>
    </location>
</feature>
<dbReference type="PANTHER" id="PTHR10622">
    <property type="entry name" value="HET DOMAIN-CONTAINING PROTEIN"/>
    <property type="match status" value="1"/>
</dbReference>
<dbReference type="EMBL" id="AYKW01000023">
    <property type="protein sequence ID" value="PIL28594.1"/>
    <property type="molecule type" value="Genomic_DNA"/>
</dbReference>
<dbReference type="Proteomes" id="UP000230002">
    <property type="component" value="Unassembled WGS sequence"/>
</dbReference>
<evidence type="ECO:0000313" key="3">
    <source>
        <dbReference type="EMBL" id="PIL28594.1"/>
    </source>
</evidence>
<accession>A0A2G8S4D7</accession>
<feature type="domain" description="DUF8212" evidence="2">
    <location>
        <begin position="242"/>
        <end position="466"/>
    </location>
</feature>
<evidence type="ECO:0000259" key="1">
    <source>
        <dbReference type="Pfam" id="PF06985"/>
    </source>
</evidence>
<dbReference type="PANTHER" id="PTHR10622:SF10">
    <property type="entry name" value="HET DOMAIN-CONTAINING PROTEIN"/>
    <property type="match status" value="1"/>
</dbReference>
<evidence type="ECO:0000313" key="4">
    <source>
        <dbReference type="Proteomes" id="UP000230002"/>
    </source>
</evidence>
<protein>
    <submittedName>
        <fullName evidence="3">Uncharacterized protein</fullName>
    </submittedName>
</protein>
<dbReference type="STRING" id="1077348.A0A2G8S4D7"/>
<dbReference type="InterPro" id="IPR010730">
    <property type="entry name" value="HET"/>
</dbReference>
<organism evidence="3 4">
    <name type="scientific">Ganoderma sinense ZZ0214-1</name>
    <dbReference type="NCBI Taxonomy" id="1077348"/>
    <lineage>
        <taxon>Eukaryota</taxon>
        <taxon>Fungi</taxon>
        <taxon>Dikarya</taxon>
        <taxon>Basidiomycota</taxon>
        <taxon>Agaricomycotina</taxon>
        <taxon>Agaricomycetes</taxon>
        <taxon>Polyporales</taxon>
        <taxon>Polyporaceae</taxon>
        <taxon>Ganoderma</taxon>
    </lineage>
</organism>
<dbReference type="OrthoDB" id="674604at2759"/>
<reference evidence="3 4" key="1">
    <citation type="journal article" date="2015" name="Sci. Rep.">
        <title>Chromosome-level genome map provides insights into diverse defense mechanisms in the medicinal fungus Ganoderma sinense.</title>
        <authorList>
            <person name="Zhu Y."/>
            <person name="Xu J."/>
            <person name="Sun C."/>
            <person name="Zhou S."/>
            <person name="Xu H."/>
            <person name="Nelson D.R."/>
            <person name="Qian J."/>
            <person name="Song J."/>
            <person name="Luo H."/>
            <person name="Xiang L."/>
            <person name="Li Y."/>
            <person name="Xu Z."/>
            <person name="Ji A."/>
            <person name="Wang L."/>
            <person name="Lu S."/>
            <person name="Hayward A."/>
            <person name="Sun W."/>
            <person name="Li X."/>
            <person name="Schwartz D.C."/>
            <person name="Wang Y."/>
            <person name="Chen S."/>
        </authorList>
    </citation>
    <scope>NUCLEOTIDE SEQUENCE [LARGE SCALE GENOMIC DNA]</scope>
    <source>
        <strain evidence="3 4">ZZ0214-1</strain>
    </source>
</reference>
<evidence type="ECO:0000259" key="2">
    <source>
        <dbReference type="Pfam" id="PF26640"/>
    </source>
</evidence>
<name>A0A2G8S4D7_9APHY</name>